<gene>
    <name evidence="9" type="ORF">ANANG_G00267590</name>
</gene>
<feature type="compositionally biased region" description="Low complexity" evidence="7">
    <location>
        <begin position="399"/>
        <end position="412"/>
    </location>
</feature>
<name>A0A9D3LRI1_ANGAN</name>
<dbReference type="PANTHER" id="PTHR23288:SF8">
    <property type="entry name" value="RNA POLYMERASE II ELONGATION FACTOR ELL2"/>
    <property type="match status" value="1"/>
</dbReference>
<feature type="compositionally biased region" description="Polar residues" evidence="7">
    <location>
        <begin position="300"/>
        <end position="322"/>
    </location>
</feature>
<dbReference type="AlphaFoldDB" id="A0A9D3LRI1"/>
<dbReference type="InterPro" id="IPR042065">
    <property type="entry name" value="E3_ELL-like"/>
</dbReference>
<dbReference type="Gene3D" id="6.10.140.340">
    <property type="match status" value="1"/>
</dbReference>
<evidence type="ECO:0000256" key="2">
    <source>
        <dbReference type="ARBA" id="ARBA00009171"/>
    </source>
</evidence>
<dbReference type="InterPro" id="IPR010844">
    <property type="entry name" value="Occludin_ELL"/>
</dbReference>
<evidence type="ECO:0000313" key="9">
    <source>
        <dbReference type="EMBL" id="KAG5835012.1"/>
    </source>
</evidence>
<dbReference type="InterPro" id="IPR019464">
    <property type="entry name" value="ELL_N"/>
</dbReference>
<sequence>MFAAQRDYGGGEIVMAALAEEGRYRVSCCGRDGTATSVLHVKLTETVYRALKNYQNSKNALSSRPTIQFKGQQGSVRIPRADDPSASASFDFFVSRVGKDGPQGSFECVRQDVSGSDVPLLSCMGVVQDKITLCASSSHDPPQRPPQAEVGMRKRETKPAKPADGPSTGKRVPFRKPAPSSSPSDLVPERKRSTPVNPAALLRKGPPNPPPVSQARYRDRVVHLLALRPHKKLAVLARLQRDKINPKDLGSTLQQVANLNPKDNTYSLKDHLYRDVRRDWPGYSEEEREQLGQILASKFGTQCESPSTKSPKESIPTSQQRGQECDFIDPLMPKKSRISHISSRAPVTPPPSDGHAPSKEDKPAPPAPTSQRPTRRSPQLPLPSTPEGCGTQALPVDAQSSRVDQSRSSSTPAPSPAPALAPGSAPTLEQREGGGSKKPKKRSKKRKEREESPDLPTTKIAKPDREESTEAPVRSMEVTSTDVIPDYLHKFTAVTSMTQRQSYKDDFNAEYGEYCALHARVEKVTRRFTQLDSQCKLLQPGTKEHKEVQEEVLQEYNKMKRTSPSYREMKQRCEHLHNKLAHIKRLIAEFDQQRARTWDYCADAGRDGRAIPST</sequence>
<accession>A0A9D3LRI1</accession>
<keyword evidence="10" id="KW-1185">Reference proteome</keyword>
<feature type="region of interest" description="Disordered" evidence="7">
    <location>
        <begin position="300"/>
        <end position="477"/>
    </location>
</feature>
<feature type="compositionally biased region" description="Basic residues" evidence="7">
    <location>
        <begin position="437"/>
        <end position="447"/>
    </location>
</feature>
<evidence type="ECO:0000256" key="5">
    <source>
        <dbReference type="ARBA" id="ARBA00023242"/>
    </source>
</evidence>
<dbReference type="EMBL" id="JAFIRN010000015">
    <property type="protein sequence ID" value="KAG5835012.1"/>
    <property type="molecule type" value="Genomic_DNA"/>
</dbReference>
<feature type="region of interest" description="Disordered" evidence="7">
    <location>
        <begin position="134"/>
        <end position="214"/>
    </location>
</feature>
<keyword evidence="4" id="KW-0804">Transcription</keyword>
<dbReference type="Proteomes" id="UP001044222">
    <property type="component" value="Chromosome 15"/>
</dbReference>
<organism evidence="9 10">
    <name type="scientific">Anguilla anguilla</name>
    <name type="common">European freshwater eel</name>
    <name type="synonym">Muraena anguilla</name>
    <dbReference type="NCBI Taxonomy" id="7936"/>
    <lineage>
        <taxon>Eukaryota</taxon>
        <taxon>Metazoa</taxon>
        <taxon>Chordata</taxon>
        <taxon>Craniata</taxon>
        <taxon>Vertebrata</taxon>
        <taxon>Euteleostomi</taxon>
        <taxon>Actinopterygii</taxon>
        <taxon>Neopterygii</taxon>
        <taxon>Teleostei</taxon>
        <taxon>Anguilliformes</taxon>
        <taxon>Anguillidae</taxon>
        <taxon>Anguilla</taxon>
    </lineage>
</organism>
<evidence type="ECO:0000259" key="8">
    <source>
        <dbReference type="PROSITE" id="PS51980"/>
    </source>
</evidence>
<dbReference type="GO" id="GO:0032968">
    <property type="term" value="P:positive regulation of transcription elongation by RNA polymerase II"/>
    <property type="evidence" value="ECO:0007669"/>
    <property type="project" value="TreeGrafter"/>
</dbReference>
<evidence type="ECO:0000256" key="1">
    <source>
        <dbReference type="ARBA" id="ARBA00004123"/>
    </source>
</evidence>
<comment type="similarity">
    <text evidence="2 6">Belongs to the ELL/occludin family.</text>
</comment>
<keyword evidence="3" id="KW-0805">Transcription regulation</keyword>
<dbReference type="Gene3D" id="1.10.10.2670">
    <property type="entry name" value="E3 ubiquitin-protein ligase"/>
    <property type="match status" value="1"/>
</dbReference>
<protein>
    <recommendedName>
        <fullName evidence="8">OCEL domain-containing protein</fullName>
    </recommendedName>
</protein>
<evidence type="ECO:0000256" key="7">
    <source>
        <dbReference type="SAM" id="MobiDB-lite"/>
    </source>
</evidence>
<dbReference type="GO" id="GO:0006368">
    <property type="term" value="P:transcription elongation by RNA polymerase II"/>
    <property type="evidence" value="ECO:0007669"/>
    <property type="project" value="InterPro"/>
</dbReference>
<feature type="compositionally biased region" description="Basic and acidic residues" evidence="7">
    <location>
        <begin position="151"/>
        <end position="161"/>
    </location>
</feature>
<reference evidence="9" key="1">
    <citation type="submission" date="2021-01" db="EMBL/GenBank/DDBJ databases">
        <title>A chromosome-scale assembly of European eel, Anguilla anguilla.</title>
        <authorList>
            <person name="Henkel C."/>
            <person name="Jong-Raadsen S.A."/>
            <person name="Dufour S."/>
            <person name="Weltzien F.-A."/>
            <person name="Palstra A.P."/>
            <person name="Pelster B."/>
            <person name="Spaink H.P."/>
            <person name="Van Den Thillart G.E."/>
            <person name="Jansen H."/>
            <person name="Zahm M."/>
            <person name="Klopp C."/>
            <person name="Cedric C."/>
            <person name="Louis A."/>
            <person name="Berthelot C."/>
            <person name="Parey E."/>
            <person name="Roest Crollius H."/>
            <person name="Montfort J."/>
            <person name="Robinson-Rechavi M."/>
            <person name="Bucao C."/>
            <person name="Bouchez O."/>
            <person name="Gislard M."/>
            <person name="Lluch J."/>
            <person name="Milhes M."/>
            <person name="Lampietro C."/>
            <person name="Lopez Roques C."/>
            <person name="Donnadieu C."/>
            <person name="Braasch I."/>
            <person name="Desvignes T."/>
            <person name="Postlethwait J."/>
            <person name="Bobe J."/>
            <person name="Guiguen Y."/>
            <person name="Dirks R."/>
        </authorList>
    </citation>
    <scope>NUCLEOTIDE SEQUENCE</scope>
    <source>
        <strain evidence="9">Tag_6206</strain>
        <tissue evidence="9">Liver</tissue>
    </source>
</reference>
<dbReference type="SUPFAM" id="SSF144292">
    <property type="entry name" value="occludin/ELL-like"/>
    <property type="match status" value="1"/>
</dbReference>
<dbReference type="GO" id="GO:0042795">
    <property type="term" value="P:snRNA transcription by RNA polymerase II"/>
    <property type="evidence" value="ECO:0007669"/>
    <property type="project" value="TreeGrafter"/>
</dbReference>
<dbReference type="PANTHER" id="PTHR23288">
    <property type="entry name" value="OCCLUDIN AND RNA POLYMERASE II ELONGATION FACTOR ELL"/>
    <property type="match status" value="1"/>
</dbReference>
<keyword evidence="5" id="KW-0539">Nucleus</keyword>
<evidence type="ECO:0000256" key="3">
    <source>
        <dbReference type="ARBA" id="ARBA00023015"/>
    </source>
</evidence>
<dbReference type="GO" id="GO:0000987">
    <property type="term" value="F:cis-regulatory region sequence-specific DNA binding"/>
    <property type="evidence" value="ECO:0007669"/>
    <property type="project" value="TreeGrafter"/>
</dbReference>
<dbReference type="InterPro" id="IPR031176">
    <property type="entry name" value="ELL/occludin"/>
</dbReference>
<feature type="domain" description="OCEL" evidence="8">
    <location>
        <begin position="485"/>
        <end position="595"/>
    </location>
</feature>
<evidence type="ECO:0000256" key="4">
    <source>
        <dbReference type="ARBA" id="ARBA00023163"/>
    </source>
</evidence>
<dbReference type="SUPFAM" id="SSF46785">
    <property type="entry name" value="Winged helix' DNA-binding domain"/>
    <property type="match status" value="1"/>
</dbReference>
<comment type="caution">
    <text evidence="9">The sequence shown here is derived from an EMBL/GenBank/DDBJ whole genome shotgun (WGS) entry which is preliminary data.</text>
</comment>
<dbReference type="InterPro" id="IPR036390">
    <property type="entry name" value="WH_DNA-bd_sf"/>
</dbReference>
<proteinExistence type="inferred from homology"/>
<evidence type="ECO:0000313" key="10">
    <source>
        <dbReference type="Proteomes" id="UP001044222"/>
    </source>
</evidence>
<dbReference type="Pfam" id="PF07303">
    <property type="entry name" value="Occludin_ELL"/>
    <property type="match status" value="1"/>
</dbReference>
<dbReference type="GO" id="GO:0008023">
    <property type="term" value="C:transcription elongation factor complex"/>
    <property type="evidence" value="ECO:0007669"/>
    <property type="project" value="InterPro"/>
</dbReference>
<dbReference type="Pfam" id="PF10390">
    <property type="entry name" value="ELL"/>
    <property type="match status" value="1"/>
</dbReference>
<comment type="subcellular location">
    <subcellularLocation>
        <location evidence="1">Nucleus</location>
    </subcellularLocation>
</comment>
<evidence type="ECO:0000256" key="6">
    <source>
        <dbReference type="PROSITE-ProRule" id="PRU01324"/>
    </source>
</evidence>
<dbReference type="PROSITE" id="PS51980">
    <property type="entry name" value="OCEL"/>
    <property type="match status" value="1"/>
</dbReference>